<dbReference type="Pfam" id="PF04755">
    <property type="entry name" value="PAP_fibrillin"/>
    <property type="match status" value="1"/>
</dbReference>
<organism evidence="2 3">
    <name type="scientific">Sandaracinobacter neustonicus</name>
    <dbReference type="NCBI Taxonomy" id="1715348"/>
    <lineage>
        <taxon>Bacteria</taxon>
        <taxon>Pseudomonadati</taxon>
        <taxon>Pseudomonadota</taxon>
        <taxon>Alphaproteobacteria</taxon>
        <taxon>Sphingomonadales</taxon>
        <taxon>Sphingosinicellaceae</taxon>
        <taxon>Sandaracinobacter</taxon>
    </lineage>
</organism>
<protein>
    <recommendedName>
        <fullName evidence="1">Plastid lipid-associated protein/fibrillin conserved domain-containing protein</fullName>
    </recommendedName>
</protein>
<accession>A0A501XUC1</accession>
<gene>
    <name evidence="2" type="ORF">FJQ54_02180</name>
</gene>
<dbReference type="AlphaFoldDB" id="A0A501XUC1"/>
<evidence type="ECO:0000313" key="3">
    <source>
        <dbReference type="Proteomes" id="UP000319897"/>
    </source>
</evidence>
<dbReference type="OrthoDB" id="511432at2"/>
<evidence type="ECO:0000313" key="2">
    <source>
        <dbReference type="EMBL" id="TPE63687.1"/>
    </source>
</evidence>
<evidence type="ECO:0000259" key="1">
    <source>
        <dbReference type="Pfam" id="PF04755"/>
    </source>
</evidence>
<dbReference type="InterPro" id="IPR006843">
    <property type="entry name" value="PAP/fibrillin_dom"/>
</dbReference>
<proteinExistence type="predicted"/>
<dbReference type="InterPro" id="IPR039633">
    <property type="entry name" value="PAP"/>
</dbReference>
<feature type="domain" description="Plastid lipid-associated protein/fibrillin conserved" evidence="1">
    <location>
        <begin position="7"/>
        <end position="185"/>
    </location>
</feature>
<dbReference type="EMBL" id="VFSU01000011">
    <property type="protein sequence ID" value="TPE63687.1"/>
    <property type="molecule type" value="Genomic_DNA"/>
</dbReference>
<keyword evidence="3" id="KW-1185">Reference proteome</keyword>
<dbReference type="PANTHER" id="PTHR31906">
    <property type="entry name" value="PLASTID-LIPID-ASSOCIATED PROTEIN 4, CHLOROPLASTIC-RELATED"/>
    <property type="match status" value="1"/>
</dbReference>
<comment type="caution">
    <text evidence="2">The sequence shown here is derived from an EMBL/GenBank/DDBJ whole genome shotgun (WGS) entry which is preliminary data.</text>
</comment>
<name>A0A501XUC1_9SPHN</name>
<reference evidence="2 3" key="1">
    <citation type="submission" date="2019-06" db="EMBL/GenBank/DDBJ databases">
        <authorList>
            <person name="Lee I."/>
            <person name="Jang G.I."/>
            <person name="Hwang C.Y."/>
        </authorList>
    </citation>
    <scope>NUCLEOTIDE SEQUENCE [LARGE SCALE GENOMIC DNA]</scope>
    <source>
        <strain evidence="2 3">PAMC 28131</strain>
    </source>
</reference>
<dbReference type="RefSeq" id="WP_140926700.1">
    <property type="nucleotide sequence ID" value="NZ_VFSU01000011.1"/>
</dbReference>
<dbReference type="Proteomes" id="UP000319897">
    <property type="component" value="Unassembled WGS sequence"/>
</dbReference>
<sequence>MRHASVIKQELAALGAETEVGFRAGPAATARIRELAAELEGMNPTPEPARAASLLRGRWRLLYSNFELQRRTTLAQLSTRLLPADPVEVVELYNEVDPRTGIYDNVINILFDDGTPGMVVMCGRYEAEDDQTIDIRYSDALLIGPGAPVRIPSTTARVSSLRTEVTYLDDGFRLVRGAYGSLYVLERLDPSPMLWSRDS</sequence>